<evidence type="ECO:0000259" key="13">
    <source>
        <dbReference type="Pfam" id="PF23259"/>
    </source>
</evidence>
<evidence type="ECO:0000313" key="14">
    <source>
        <dbReference type="EMBL" id="KAF4384279.1"/>
    </source>
</evidence>
<keyword evidence="4 10" id="KW-0812">Transmembrane</keyword>
<dbReference type="InterPro" id="IPR057290">
    <property type="entry name" value="CHX17_C"/>
</dbReference>
<dbReference type="GO" id="GO:0006885">
    <property type="term" value="P:regulation of pH"/>
    <property type="evidence" value="ECO:0007669"/>
    <property type="project" value="TreeGrafter"/>
</dbReference>
<dbReference type="PANTHER" id="PTHR32468">
    <property type="entry name" value="CATION/H + ANTIPORTER"/>
    <property type="match status" value="1"/>
</dbReference>
<dbReference type="InterPro" id="IPR057291">
    <property type="entry name" value="CHX17_2nd"/>
</dbReference>
<feature type="transmembrane region" description="Helical" evidence="10">
    <location>
        <begin position="185"/>
        <end position="206"/>
    </location>
</feature>
<evidence type="ECO:0000256" key="8">
    <source>
        <dbReference type="ARBA" id="ARBA00023136"/>
    </source>
</evidence>
<feature type="transmembrane region" description="Helical" evidence="10">
    <location>
        <begin position="151"/>
        <end position="173"/>
    </location>
</feature>
<sequence>MELFNTSARNIVPIKRCTAFPANTHSVGLWNKSDAWQLNVSTPFGNVTLPVQNYTMPVLEIEMISIFCITQISHFFLKMIGLPMFVAELLAGIVLGQGVAAQFIEKYYNSIFRLNNQDILGTISLFAYTMFIFLSGVKMDLSIVFRTGSKAFHTGSLAMIAPLLLGAGAQYLLSRHFDLDKQENLQLMFVLTTHSLTSFPVIACLLEDLKIFNSELGRLGLSSSIISDILGVILTALATLAKVWDKSIGLAILDFVLVSLFIVFVIYVARPAMIWMVSQTPEGRPVKKVYLSIIILGLLFSAMLSNWYHMTLIFGPMILGLAVPDGPPLGSALVKTFDPLVSGVFMPIFVTVAMIKADPHDLNLNTKVAKANALLVLVIIVSKFLFSLIPPLLSRMPLKDGLALAFIMSYKGVVEMASYGIARDSKVIELEVYCFVMATVLVTAIVVPISVRYLYNPMRKYAGYQKRNIMQSATNDTELRIVACINRQDNTPALMNLLDVSCPTKDNPISVYILHLIELVGRATPVFISHQLQKKTLSNYSYSENIILSFTHFQRENHGAANVNVFTAISPTEYMHEDICTLALDKLASLIVIPFHRKWSLDGTAIESENLTVRAINCSVMERAPCSVAVLVDRGHSETVESMVSRQAPYRVAMVFLGGSDDREAVTFAKRMVMDSCITLTIIHFVSVNEDRELEQWETVLDNEVLKEIILNYNQNSDVGHGNVGYIKEMVKDGTETATKLRSMADDFELFIVGRRFNLHSILTSGLEEWSEFPELGVVGDLLSSTDFMSNASVLVVQQQKLSN</sequence>
<comment type="subcellular location">
    <subcellularLocation>
        <location evidence="1">Membrane</location>
        <topology evidence="1">Multi-pass membrane protein</topology>
    </subcellularLocation>
</comment>
<dbReference type="EMBL" id="JAATIP010000046">
    <property type="protein sequence ID" value="KAF4384908.1"/>
    <property type="molecule type" value="Genomic_DNA"/>
</dbReference>
<feature type="transmembrane region" description="Helical" evidence="10">
    <location>
        <begin position="401"/>
        <end position="421"/>
    </location>
</feature>
<evidence type="ECO:0000313" key="15">
    <source>
        <dbReference type="EMBL" id="KAF4384908.1"/>
    </source>
</evidence>
<comment type="caution">
    <text evidence="15">The sequence shown here is derived from an EMBL/GenBank/DDBJ whole genome shotgun (WGS) entry which is preliminary data.</text>
</comment>
<dbReference type="Pfam" id="PF23259">
    <property type="entry name" value="CHX17_C"/>
    <property type="match status" value="1"/>
</dbReference>
<dbReference type="EMBL" id="JAATIQ010000093">
    <property type="protein sequence ID" value="KAF4384279.1"/>
    <property type="molecule type" value="Genomic_DNA"/>
</dbReference>
<evidence type="ECO:0000256" key="4">
    <source>
        <dbReference type="ARBA" id="ARBA00022692"/>
    </source>
</evidence>
<feature type="transmembrane region" description="Helical" evidence="10">
    <location>
        <begin position="119"/>
        <end position="139"/>
    </location>
</feature>
<dbReference type="Proteomes" id="UP000583929">
    <property type="component" value="Unassembled WGS sequence"/>
</dbReference>
<feature type="transmembrane region" description="Helical" evidence="10">
    <location>
        <begin position="339"/>
        <end position="357"/>
    </location>
</feature>
<evidence type="ECO:0000313" key="16">
    <source>
        <dbReference type="Proteomes" id="UP000525078"/>
    </source>
</evidence>
<dbReference type="AlphaFoldDB" id="A0A7J6GQ73"/>
<feature type="transmembrane region" description="Helical" evidence="10">
    <location>
        <begin position="289"/>
        <end position="319"/>
    </location>
</feature>
<dbReference type="GO" id="GO:1902600">
    <property type="term" value="P:proton transmembrane transport"/>
    <property type="evidence" value="ECO:0007669"/>
    <property type="project" value="InterPro"/>
</dbReference>
<evidence type="ECO:0000259" key="12">
    <source>
        <dbReference type="Pfam" id="PF23256"/>
    </source>
</evidence>
<dbReference type="Pfam" id="PF00999">
    <property type="entry name" value="Na_H_Exchanger"/>
    <property type="match status" value="1"/>
</dbReference>
<dbReference type="Proteomes" id="UP000525078">
    <property type="component" value="Unassembled WGS sequence"/>
</dbReference>
<dbReference type="InterPro" id="IPR050794">
    <property type="entry name" value="CPA2_transporter"/>
</dbReference>
<dbReference type="InterPro" id="IPR006153">
    <property type="entry name" value="Cation/H_exchanger_TM"/>
</dbReference>
<evidence type="ECO:0000256" key="2">
    <source>
        <dbReference type="ARBA" id="ARBA00022448"/>
    </source>
</evidence>
<evidence type="ECO:0000256" key="3">
    <source>
        <dbReference type="ARBA" id="ARBA00022538"/>
    </source>
</evidence>
<reference evidence="16 17" key="1">
    <citation type="journal article" date="2020" name="bioRxiv">
        <title>Sequence and annotation of 42 cannabis genomes reveals extensive copy number variation in cannabinoid synthesis and pathogen resistance genes.</title>
        <authorList>
            <person name="Mckernan K.J."/>
            <person name="Helbert Y."/>
            <person name="Kane L.T."/>
            <person name="Ebling H."/>
            <person name="Zhang L."/>
            <person name="Liu B."/>
            <person name="Eaton Z."/>
            <person name="Mclaughlin S."/>
            <person name="Kingan S."/>
            <person name="Baybayan P."/>
            <person name="Concepcion G."/>
            <person name="Jordan M."/>
            <person name="Riva A."/>
            <person name="Barbazuk W."/>
            <person name="Harkins T."/>
        </authorList>
    </citation>
    <scope>NUCLEOTIDE SEQUENCE [LARGE SCALE GENOMIC DNA]</scope>
    <source>
        <strain evidence="16 17">cv. Jamaican Lion 4</strain>
        <strain evidence="14">Father</strain>
        <strain evidence="15">Mother</strain>
        <tissue evidence="15">Leaf</tissue>
    </source>
</reference>
<gene>
    <name evidence="15" type="ORF">F8388_010506</name>
    <name evidence="14" type="ORF">G4B88_016845</name>
</gene>
<evidence type="ECO:0000256" key="1">
    <source>
        <dbReference type="ARBA" id="ARBA00004141"/>
    </source>
</evidence>
<name>A0A7J6GQ73_CANSA</name>
<evidence type="ECO:0000256" key="5">
    <source>
        <dbReference type="ARBA" id="ARBA00022958"/>
    </source>
</evidence>
<evidence type="ECO:0000259" key="11">
    <source>
        <dbReference type="Pfam" id="PF00999"/>
    </source>
</evidence>
<evidence type="ECO:0000256" key="7">
    <source>
        <dbReference type="ARBA" id="ARBA00023065"/>
    </source>
</evidence>
<feature type="transmembrane region" description="Helical" evidence="10">
    <location>
        <begin position="433"/>
        <end position="455"/>
    </location>
</feature>
<feature type="transmembrane region" description="Helical" evidence="10">
    <location>
        <begin position="218"/>
        <end position="241"/>
    </location>
</feature>
<dbReference type="Pfam" id="PF23256">
    <property type="entry name" value="CHX17_2nd"/>
    <property type="match status" value="1"/>
</dbReference>
<feature type="transmembrane region" description="Helical" evidence="10">
    <location>
        <begin position="84"/>
        <end position="104"/>
    </location>
</feature>
<keyword evidence="8 10" id="KW-0472">Membrane</keyword>
<evidence type="ECO:0008006" key="18">
    <source>
        <dbReference type="Google" id="ProtNLM"/>
    </source>
</evidence>
<keyword evidence="17" id="KW-1185">Reference proteome</keyword>
<dbReference type="GO" id="GO:0015297">
    <property type="term" value="F:antiporter activity"/>
    <property type="evidence" value="ECO:0007669"/>
    <property type="project" value="InterPro"/>
</dbReference>
<dbReference type="GO" id="GO:0016020">
    <property type="term" value="C:membrane"/>
    <property type="evidence" value="ECO:0007669"/>
    <property type="project" value="UniProtKB-SubCell"/>
</dbReference>
<dbReference type="PANTHER" id="PTHR32468:SF165">
    <property type="entry name" value="CATION_H(+) ANTIPORTER 3-LIKE"/>
    <property type="match status" value="1"/>
</dbReference>
<keyword evidence="3" id="KW-0633">Potassium transport</keyword>
<protein>
    <recommendedName>
        <fullName evidence="18">Cation/H+ exchanger domain-containing protein</fullName>
    </recommendedName>
</protein>
<evidence type="ECO:0000256" key="6">
    <source>
        <dbReference type="ARBA" id="ARBA00022989"/>
    </source>
</evidence>
<dbReference type="InterPro" id="IPR038770">
    <property type="entry name" value="Na+/solute_symporter_sf"/>
</dbReference>
<feature type="domain" description="Cation/H(+) antiporter central" evidence="12">
    <location>
        <begin position="510"/>
        <end position="637"/>
    </location>
</feature>
<feature type="transmembrane region" description="Helical" evidence="10">
    <location>
        <begin position="369"/>
        <end position="389"/>
    </location>
</feature>
<feature type="domain" description="Cation/H(+) antiporter C-terminal" evidence="13">
    <location>
        <begin position="652"/>
        <end position="800"/>
    </location>
</feature>
<evidence type="ECO:0000256" key="10">
    <source>
        <dbReference type="SAM" id="Phobius"/>
    </source>
</evidence>
<keyword evidence="2" id="KW-0813">Transport</keyword>
<comment type="similarity">
    <text evidence="9">Belongs to the monovalent cation:proton antiporter 2 (CPA2) transporter (TC 2.A.37) family. CHX (TC 2.A.37.4) subfamily.</text>
</comment>
<feature type="transmembrane region" description="Helical" evidence="10">
    <location>
        <begin position="247"/>
        <end position="269"/>
    </location>
</feature>
<keyword evidence="6 10" id="KW-1133">Transmembrane helix</keyword>
<proteinExistence type="inferred from homology"/>
<keyword evidence="7" id="KW-0406">Ion transport</keyword>
<feature type="domain" description="Cation/H+ exchanger transmembrane" evidence="11">
    <location>
        <begin position="69"/>
        <end position="452"/>
    </location>
</feature>
<keyword evidence="5" id="KW-0630">Potassium</keyword>
<accession>A0A7J6GQ73</accession>
<organism evidence="15 16">
    <name type="scientific">Cannabis sativa</name>
    <name type="common">Hemp</name>
    <name type="synonym">Marijuana</name>
    <dbReference type="NCBI Taxonomy" id="3483"/>
    <lineage>
        <taxon>Eukaryota</taxon>
        <taxon>Viridiplantae</taxon>
        <taxon>Streptophyta</taxon>
        <taxon>Embryophyta</taxon>
        <taxon>Tracheophyta</taxon>
        <taxon>Spermatophyta</taxon>
        <taxon>Magnoliopsida</taxon>
        <taxon>eudicotyledons</taxon>
        <taxon>Gunneridae</taxon>
        <taxon>Pentapetalae</taxon>
        <taxon>rosids</taxon>
        <taxon>fabids</taxon>
        <taxon>Rosales</taxon>
        <taxon>Cannabaceae</taxon>
        <taxon>Cannabis</taxon>
    </lineage>
</organism>
<dbReference type="Gene3D" id="1.20.1530.20">
    <property type="match status" value="1"/>
</dbReference>
<evidence type="ECO:0000256" key="9">
    <source>
        <dbReference type="ARBA" id="ARBA00038341"/>
    </source>
</evidence>
<dbReference type="GO" id="GO:0012505">
    <property type="term" value="C:endomembrane system"/>
    <property type="evidence" value="ECO:0007669"/>
    <property type="project" value="TreeGrafter"/>
</dbReference>
<evidence type="ECO:0000313" key="17">
    <source>
        <dbReference type="Proteomes" id="UP000583929"/>
    </source>
</evidence>
<dbReference type="GO" id="GO:0006813">
    <property type="term" value="P:potassium ion transport"/>
    <property type="evidence" value="ECO:0007669"/>
    <property type="project" value="UniProtKB-KW"/>
</dbReference>